<reference evidence="13" key="2">
    <citation type="submission" date="2023-04" db="EMBL/GenBank/DDBJ databases">
        <title>'Rhodoalgimonas zhirmunskyi' gen. nov., isolated from a red alga.</title>
        <authorList>
            <person name="Nedashkovskaya O.I."/>
            <person name="Otstavnykh N.Y."/>
            <person name="Bystritskaya E.P."/>
            <person name="Balabanova L.A."/>
            <person name="Isaeva M.P."/>
        </authorList>
    </citation>
    <scope>NUCLEOTIDE SEQUENCE</scope>
    <source>
        <strain evidence="13">10Alg 79</strain>
    </source>
</reference>
<proteinExistence type="inferred from homology"/>
<evidence type="ECO:0000256" key="7">
    <source>
        <dbReference type="ARBA" id="ARBA00022692"/>
    </source>
</evidence>
<dbReference type="RefSeq" id="WP_317627201.1">
    <property type="nucleotide sequence ID" value="NZ_JANFFA010000005.1"/>
</dbReference>
<feature type="domain" description="ABC transmembrane type-1" evidence="12">
    <location>
        <begin position="74"/>
        <end position="267"/>
    </location>
</feature>
<comment type="function">
    <text evidence="1">Part of the ABC transporter complex MalEFGK involved in maltose/maltodextrin import. Probably responsible for the translocation of the substrate across the membrane.</text>
</comment>
<dbReference type="GO" id="GO:0055085">
    <property type="term" value="P:transmembrane transport"/>
    <property type="evidence" value="ECO:0007669"/>
    <property type="project" value="InterPro"/>
</dbReference>
<comment type="similarity">
    <text evidence="3">Belongs to the binding-protein-dependent transport system permease family. MalFG subfamily.</text>
</comment>
<dbReference type="InterPro" id="IPR000515">
    <property type="entry name" value="MetI-like"/>
</dbReference>
<evidence type="ECO:0000256" key="11">
    <source>
        <dbReference type="RuleBase" id="RU363032"/>
    </source>
</evidence>
<feature type="transmembrane region" description="Helical" evidence="11">
    <location>
        <begin position="79"/>
        <end position="102"/>
    </location>
</feature>
<feature type="transmembrane region" description="Helical" evidence="11">
    <location>
        <begin position="200"/>
        <end position="226"/>
    </location>
</feature>
<keyword evidence="14" id="KW-1185">Reference proteome</keyword>
<dbReference type="InterPro" id="IPR035906">
    <property type="entry name" value="MetI-like_sf"/>
</dbReference>
<keyword evidence="8 11" id="KW-1133">Transmembrane helix</keyword>
<gene>
    <name evidence="13" type="ORF">NOI20_15765</name>
</gene>
<dbReference type="Proteomes" id="UP001227162">
    <property type="component" value="Unassembled WGS sequence"/>
</dbReference>
<evidence type="ECO:0000256" key="1">
    <source>
        <dbReference type="ARBA" id="ARBA00002264"/>
    </source>
</evidence>
<dbReference type="InterPro" id="IPR050901">
    <property type="entry name" value="BP-dep_ABC_trans_perm"/>
</dbReference>
<evidence type="ECO:0000256" key="10">
    <source>
        <dbReference type="ARBA" id="ARBA00041109"/>
    </source>
</evidence>
<feature type="transmembrane region" description="Helical" evidence="11">
    <location>
        <begin position="114"/>
        <end position="134"/>
    </location>
</feature>
<keyword evidence="5" id="KW-1003">Cell membrane</keyword>
<sequence length="281" mass="30876">MRRTYQTAKYLCLLGWSTFVVFPFLWALSTSFKDANAVTSGATYIPWLEFEPSTKGWQSLFASGSQGINIVTPFINSTMVTLIASVISLILGTLAAYGLSRYQFRAGFVKNSDITFFFISQRIMPPIVLAIPFFLMLKEIGGLDTIAGLVLVYIALLLPIAVWVMIDFFGSIPPELDEMAMIDGCTPIGAFFRVILPNSVAGIVVAGMFCLIFGWNDFFFAFILTFTKTQLLPVAIVSLNSSVTPWWSLSAFALISVTPLALVAVVVERFMSRGSLAGAFR</sequence>
<evidence type="ECO:0000256" key="6">
    <source>
        <dbReference type="ARBA" id="ARBA00022597"/>
    </source>
</evidence>
<keyword evidence="9 11" id="KW-0472">Membrane</keyword>
<dbReference type="PANTHER" id="PTHR32243:SF50">
    <property type="entry name" value="MALTOSE_MALTODEXTRIN TRANSPORT SYSTEM PERMEASE PROTEIN MALG"/>
    <property type="match status" value="1"/>
</dbReference>
<organism evidence="13 14">
    <name type="scientific">Rhodalgimonas zhirmunskyi</name>
    <dbReference type="NCBI Taxonomy" id="2964767"/>
    <lineage>
        <taxon>Bacteria</taxon>
        <taxon>Pseudomonadati</taxon>
        <taxon>Pseudomonadota</taxon>
        <taxon>Alphaproteobacteria</taxon>
        <taxon>Rhodobacterales</taxon>
        <taxon>Roseobacteraceae</taxon>
        <taxon>Rhodalgimonas</taxon>
    </lineage>
</organism>
<keyword evidence="6" id="KW-0762">Sugar transport</keyword>
<comment type="caution">
    <text evidence="13">The sequence shown here is derived from an EMBL/GenBank/DDBJ whole genome shotgun (WGS) entry which is preliminary data.</text>
</comment>
<evidence type="ECO:0000313" key="14">
    <source>
        <dbReference type="Proteomes" id="UP001227162"/>
    </source>
</evidence>
<reference evidence="13" key="1">
    <citation type="submission" date="2022-07" db="EMBL/GenBank/DDBJ databases">
        <authorList>
            <person name="Otstavnykh N."/>
            <person name="Isaeva M."/>
            <person name="Bystritskaya E."/>
        </authorList>
    </citation>
    <scope>NUCLEOTIDE SEQUENCE</scope>
    <source>
        <strain evidence="13">10Alg 79</strain>
    </source>
</reference>
<dbReference type="EMBL" id="JANFFA010000005">
    <property type="protein sequence ID" value="MDQ2095577.1"/>
    <property type="molecule type" value="Genomic_DNA"/>
</dbReference>
<dbReference type="GO" id="GO:0005886">
    <property type="term" value="C:plasma membrane"/>
    <property type="evidence" value="ECO:0007669"/>
    <property type="project" value="UniProtKB-SubCell"/>
</dbReference>
<dbReference type="PROSITE" id="PS50928">
    <property type="entry name" value="ABC_TM1"/>
    <property type="match status" value="1"/>
</dbReference>
<evidence type="ECO:0000256" key="8">
    <source>
        <dbReference type="ARBA" id="ARBA00022989"/>
    </source>
</evidence>
<accession>A0AAJ1UG82</accession>
<evidence type="ECO:0000256" key="5">
    <source>
        <dbReference type="ARBA" id="ARBA00022475"/>
    </source>
</evidence>
<evidence type="ECO:0000259" key="12">
    <source>
        <dbReference type="PROSITE" id="PS50928"/>
    </source>
</evidence>
<name>A0AAJ1UG82_9RHOB</name>
<feature type="transmembrane region" description="Helical" evidence="11">
    <location>
        <begin position="146"/>
        <end position="166"/>
    </location>
</feature>
<evidence type="ECO:0000313" key="13">
    <source>
        <dbReference type="EMBL" id="MDQ2095577.1"/>
    </source>
</evidence>
<dbReference type="PANTHER" id="PTHR32243">
    <property type="entry name" value="MALTOSE TRANSPORT SYSTEM PERMEASE-RELATED"/>
    <property type="match status" value="1"/>
</dbReference>
<evidence type="ECO:0000256" key="9">
    <source>
        <dbReference type="ARBA" id="ARBA00023136"/>
    </source>
</evidence>
<dbReference type="CDD" id="cd06261">
    <property type="entry name" value="TM_PBP2"/>
    <property type="match status" value="1"/>
</dbReference>
<comment type="subcellular location">
    <subcellularLocation>
        <location evidence="2 11">Cell membrane</location>
        <topology evidence="2 11">Multi-pass membrane protein</topology>
    </subcellularLocation>
</comment>
<evidence type="ECO:0000256" key="2">
    <source>
        <dbReference type="ARBA" id="ARBA00004651"/>
    </source>
</evidence>
<dbReference type="SUPFAM" id="SSF161098">
    <property type="entry name" value="MetI-like"/>
    <property type="match status" value="1"/>
</dbReference>
<dbReference type="Pfam" id="PF00528">
    <property type="entry name" value="BPD_transp_1"/>
    <property type="match status" value="1"/>
</dbReference>
<keyword evidence="4 11" id="KW-0813">Transport</keyword>
<dbReference type="Gene3D" id="1.10.3720.10">
    <property type="entry name" value="MetI-like"/>
    <property type="match status" value="1"/>
</dbReference>
<feature type="transmembrane region" description="Helical" evidence="11">
    <location>
        <begin position="246"/>
        <end position="267"/>
    </location>
</feature>
<dbReference type="AlphaFoldDB" id="A0AAJ1UG82"/>
<protein>
    <recommendedName>
        <fullName evidence="10">Maltose/maltodextrin transport system permease protein MalG</fullName>
    </recommendedName>
</protein>
<evidence type="ECO:0000256" key="4">
    <source>
        <dbReference type="ARBA" id="ARBA00022448"/>
    </source>
</evidence>
<keyword evidence="7 11" id="KW-0812">Transmembrane</keyword>
<evidence type="ECO:0000256" key="3">
    <source>
        <dbReference type="ARBA" id="ARBA00009047"/>
    </source>
</evidence>